<proteinExistence type="predicted"/>
<comment type="caution">
    <text evidence="2">The sequence shown here is derived from an EMBL/GenBank/DDBJ whole genome shotgun (WGS) entry which is preliminary data.</text>
</comment>
<evidence type="ECO:0000256" key="1">
    <source>
        <dbReference type="SAM" id="MobiDB-lite"/>
    </source>
</evidence>
<protein>
    <submittedName>
        <fullName evidence="2">Uncharacterized protein</fullName>
    </submittedName>
</protein>
<dbReference type="Proteomes" id="UP000299102">
    <property type="component" value="Unassembled WGS sequence"/>
</dbReference>
<gene>
    <name evidence="2" type="ORF">EVAR_16282_1</name>
</gene>
<name>A0A4C2A3E5_EUMVA</name>
<feature type="region of interest" description="Disordered" evidence="1">
    <location>
        <begin position="1"/>
        <end position="48"/>
    </location>
</feature>
<organism evidence="2 3">
    <name type="scientific">Eumeta variegata</name>
    <name type="common">Bagworm moth</name>
    <name type="synonym">Eumeta japonica</name>
    <dbReference type="NCBI Taxonomy" id="151549"/>
    <lineage>
        <taxon>Eukaryota</taxon>
        <taxon>Metazoa</taxon>
        <taxon>Ecdysozoa</taxon>
        <taxon>Arthropoda</taxon>
        <taxon>Hexapoda</taxon>
        <taxon>Insecta</taxon>
        <taxon>Pterygota</taxon>
        <taxon>Neoptera</taxon>
        <taxon>Endopterygota</taxon>
        <taxon>Lepidoptera</taxon>
        <taxon>Glossata</taxon>
        <taxon>Ditrysia</taxon>
        <taxon>Tineoidea</taxon>
        <taxon>Psychidae</taxon>
        <taxon>Oiketicinae</taxon>
        <taxon>Eumeta</taxon>
    </lineage>
</organism>
<keyword evidence="3" id="KW-1185">Reference proteome</keyword>
<evidence type="ECO:0000313" key="2">
    <source>
        <dbReference type="EMBL" id="GBP93764.1"/>
    </source>
</evidence>
<dbReference type="AlphaFoldDB" id="A0A4C2A3E5"/>
<reference evidence="2 3" key="1">
    <citation type="journal article" date="2019" name="Commun. Biol.">
        <title>The bagworm genome reveals a unique fibroin gene that provides high tensile strength.</title>
        <authorList>
            <person name="Kono N."/>
            <person name="Nakamura H."/>
            <person name="Ohtoshi R."/>
            <person name="Tomita M."/>
            <person name="Numata K."/>
            <person name="Arakawa K."/>
        </authorList>
    </citation>
    <scope>NUCLEOTIDE SEQUENCE [LARGE SCALE GENOMIC DNA]</scope>
</reference>
<evidence type="ECO:0000313" key="3">
    <source>
        <dbReference type="Proteomes" id="UP000299102"/>
    </source>
</evidence>
<accession>A0A4C2A3E5</accession>
<sequence length="97" mass="10722">MAFWASAQGPVDSRGPRLSQGPLNSWSGPASATCPSENSDSEWIDDPDECLDFTPVQRRKSEARRPEAAPHLAFATDGSCYFHIKTKTEEPSQKRNI</sequence>
<dbReference type="EMBL" id="BGZK01002415">
    <property type="protein sequence ID" value="GBP93764.1"/>
    <property type="molecule type" value="Genomic_DNA"/>
</dbReference>
<feature type="compositionally biased region" description="Acidic residues" evidence="1">
    <location>
        <begin position="39"/>
        <end position="48"/>
    </location>
</feature>
<feature type="compositionally biased region" description="Polar residues" evidence="1">
    <location>
        <begin position="21"/>
        <end position="38"/>
    </location>
</feature>